<evidence type="ECO:0000313" key="2">
    <source>
        <dbReference type="Proteomes" id="UP000008312"/>
    </source>
</evidence>
<name>D8M1A5_BLAHO</name>
<evidence type="ECO:0000313" key="1">
    <source>
        <dbReference type="EMBL" id="CBK21844.2"/>
    </source>
</evidence>
<dbReference type="GeneID" id="24919165"/>
<evidence type="ECO:0008006" key="3">
    <source>
        <dbReference type="Google" id="ProtNLM"/>
    </source>
</evidence>
<dbReference type="Gene3D" id="1.20.140.50">
    <property type="entry name" value="alix/aip1 like domains"/>
    <property type="match status" value="1"/>
</dbReference>
<accession>D8M1A5</accession>
<dbReference type="Gene3D" id="1.20.120.560">
    <property type="entry name" value="alix/aip1 in complex with the ypdl late domain"/>
    <property type="match status" value="1"/>
</dbReference>
<sequence>MAFAKESGSFFPAGLVKHFELQSCLASIAALHFEGQALAVNEEANAGILYRYADILDNAMKQTRALMNSFQLEESDRISAEATLAAAKADVQQFFKIYRIYITSVPSEVTFPQPFCKAEMKKELEISEVPLKIEVKANQQVEAALLMYLQKVGELRAATAEQVAQADAEARKVLLDRLLPDILEKGVAGHELPKSMEARIEAIQEGDGLGRLMKTRDDLLDWMDEMEDSLSVVKTQLEKAEWKQSVDWIEANLRTLGSNMEEVKKSITLCCNEPKIYREPIMTLTASLPTCSYAESPMDSKRVEEATRSVLDLLKDRAALLTSLLQDKSGETVVRERIQSDKHLLNVEAVIFTAMTVVQELKRRLEDNIGTQGTLLKQLKTEYEKWSRNRKVTAEMKKREDALRKIVESLNRFDACSERLQSMQLCADCIKSEYEALCEQAGVY</sequence>
<dbReference type="AlphaFoldDB" id="D8M1A5"/>
<dbReference type="Proteomes" id="UP000008312">
    <property type="component" value="Unassembled WGS sequence"/>
</dbReference>
<dbReference type="EMBL" id="FN668645">
    <property type="protein sequence ID" value="CBK21844.2"/>
    <property type="molecule type" value="Genomic_DNA"/>
</dbReference>
<proteinExistence type="predicted"/>
<keyword evidence="2" id="KW-1185">Reference proteome</keyword>
<dbReference type="RefSeq" id="XP_012895892.1">
    <property type="nucleotide sequence ID" value="XM_013040438.1"/>
</dbReference>
<dbReference type="InParanoid" id="D8M1A5"/>
<protein>
    <recommendedName>
        <fullName evidence="3">BRO1 domain-containing protein</fullName>
    </recommendedName>
</protein>
<reference evidence="1" key="1">
    <citation type="submission" date="2010-02" db="EMBL/GenBank/DDBJ databases">
        <title>Sequencing and annotation of the Blastocystis hominis genome.</title>
        <authorList>
            <person name="Wincker P."/>
        </authorList>
    </citation>
    <scope>NUCLEOTIDE SEQUENCE</scope>
    <source>
        <strain evidence="1">Singapore isolate B</strain>
    </source>
</reference>
<gene>
    <name evidence="1" type="ORF">GSBLH_T00001947001</name>
</gene>
<organism evidence="1">
    <name type="scientific">Blastocystis hominis</name>
    <dbReference type="NCBI Taxonomy" id="12968"/>
    <lineage>
        <taxon>Eukaryota</taxon>
        <taxon>Sar</taxon>
        <taxon>Stramenopiles</taxon>
        <taxon>Bigyra</taxon>
        <taxon>Opalozoa</taxon>
        <taxon>Opalinata</taxon>
        <taxon>Blastocystidae</taxon>
        <taxon>Blastocystis</taxon>
    </lineage>
</organism>